<name>E5E452_9CAUD</name>
<keyword evidence="2" id="KW-1185">Reference proteome</keyword>
<dbReference type="Proteomes" id="UP000008730">
    <property type="component" value="Segment"/>
</dbReference>
<dbReference type="KEGG" id="vg:9925962"/>
<sequence length="66" mass="7403">MAAYTEAEIKASRRVKEILENIESLARLADDIATEANLDWNSRHGFDLEKSGGHTTISWYNSSESC</sequence>
<dbReference type="EMBL" id="GU911519">
    <property type="protein sequence ID" value="ADG36036.1"/>
    <property type="molecule type" value="Genomic_DNA"/>
</dbReference>
<protein>
    <submittedName>
        <fullName evidence="1">Uncharacterized protein</fullName>
    </submittedName>
</protein>
<gene>
    <name evidence="1" type="ORF">Acj61p071</name>
</gene>
<organism evidence="1 2">
    <name type="scientific">Acinetobacter phage Acj61</name>
    <dbReference type="NCBI Taxonomy" id="760732"/>
    <lineage>
        <taxon>Viruses</taxon>
        <taxon>Duplodnaviria</taxon>
        <taxon>Heunggongvirae</taxon>
        <taxon>Uroviricota</taxon>
        <taxon>Caudoviricetes</taxon>
        <taxon>Pantevenvirales</taxon>
        <taxon>Straboviridae</taxon>
        <taxon>Twarogvirinae</taxon>
        <taxon>Lasallevirus</taxon>
        <taxon>Lasallevirus Acj61</taxon>
        <taxon>Acinetobacter virus Acj61</taxon>
    </lineage>
</organism>
<reference evidence="1 2" key="1">
    <citation type="journal article" date="2010" name="Virol. J.">
        <title>Genomes of the T4-related bacteriophages as windows on microbial genome evolution.</title>
        <authorList>
            <person name="Petrov V.M."/>
            <person name="Ratnayaka S."/>
            <person name="Nolan J.M."/>
            <person name="Miller E.S."/>
            <person name="Karam J.D."/>
        </authorList>
    </citation>
    <scope>NUCLEOTIDE SEQUENCE [LARGE SCALE GENOMIC DNA]</scope>
</reference>
<evidence type="ECO:0000313" key="1">
    <source>
        <dbReference type="EMBL" id="ADG36036.1"/>
    </source>
</evidence>
<dbReference type="RefSeq" id="YP_004009688.1">
    <property type="nucleotide sequence ID" value="NC_014661.1"/>
</dbReference>
<dbReference type="GeneID" id="9925962"/>
<evidence type="ECO:0000313" key="2">
    <source>
        <dbReference type="Proteomes" id="UP000008730"/>
    </source>
</evidence>
<accession>E5E452</accession>
<proteinExistence type="predicted"/>